<protein>
    <recommendedName>
        <fullName evidence="4">DUF3558 domain-containing protein</fullName>
    </recommendedName>
</protein>
<reference evidence="2 3" key="1">
    <citation type="journal article" date="2019" name="Int. J. Syst. Evol. Microbiol.">
        <title>The Global Catalogue of Microorganisms (GCM) 10K type strain sequencing project: providing services to taxonomists for standard genome sequencing and annotation.</title>
        <authorList>
            <consortium name="The Broad Institute Genomics Platform"/>
            <consortium name="The Broad Institute Genome Sequencing Center for Infectious Disease"/>
            <person name="Wu L."/>
            <person name="Ma J."/>
        </authorList>
    </citation>
    <scope>NUCLEOTIDE SEQUENCE [LARGE SCALE GENOMIC DNA]</scope>
    <source>
        <strain evidence="2 3">JCM 14307</strain>
    </source>
</reference>
<proteinExistence type="predicted"/>
<dbReference type="EMBL" id="BAAANF010000005">
    <property type="protein sequence ID" value="GAA1676035.1"/>
    <property type="molecule type" value="Genomic_DNA"/>
</dbReference>
<dbReference type="PROSITE" id="PS51257">
    <property type="entry name" value="PROKAR_LIPOPROTEIN"/>
    <property type="match status" value="1"/>
</dbReference>
<evidence type="ECO:0000256" key="1">
    <source>
        <dbReference type="SAM" id="SignalP"/>
    </source>
</evidence>
<keyword evidence="3" id="KW-1185">Reference proteome</keyword>
<evidence type="ECO:0000313" key="2">
    <source>
        <dbReference type="EMBL" id="GAA1676035.1"/>
    </source>
</evidence>
<name>A0ABN2GSX7_9ACTN</name>
<feature type="signal peptide" evidence="1">
    <location>
        <begin position="1"/>
        <end position="20"/>
    </location>
</feature>
<feature type="chain" id="PRO_5046220127" description="DUF3558 domain-containing protein" evidence="1">
    <location>
        <begin position="21"/>
        <end position="203"/>
    </location>
</feature>
<dbReference type="Proteomes" id="UP001500280">
    <property type="component" value="Unassembled WGS sequence"/>
</dbReference>
<accession>A0ABN2GSX7</accession>
<evidence type="ECO:0000313" key="3">
    <source>
        <dbReference type="Proteomes" id="UP001500280"/>
    </source>
</evidence>
<comment type="caution">
    <text evidence="2">The sequence shown here is derived from an EMBL/GenBank/DDBJ whole genome shotgun (WGS) entry which is preliminary data.</text>
</comment>
<dbReference type="RefSeq" id="WP_344148295.1">
    <property type="nucleotide sequence ID" value="NZ_BAAANF010000005.1"/>
</dbReference>
<sequence length="203" mass="22370">MPPLRLVAIVAVLVLVAACAQPEARYPQSLAPCDLLPTEAAHKLTDVGAKLGGPQPKESQFIVPDDFCLWRYKQEKAHFWSDYKRGPVERRVFLDVNVISADSGGAPKASTSFAEERARRHQNDERDVTIPGIGDEAYAVTPLIFEKRPETTVEFRRSNALVTVTLSGSDCCVGNGKADIPPDKRRKLVVALAQAVDDYLLQR</sequence>
<gene>
    <name evidence="2" type="ORF">GCM10009745_19110</name>
</gene>
<evidence type="ECO:0008006" key="4">
    <source>
        <dbReference type="Google" id="ProtNLM"/>
    </source>
</evidence>
<keyword evidence="1" id="KW-0732">Signal</keyword>
<organism evidence="2 3">
    <name type="scientific">Kribbella yunnanensis</name>
    <dbReference type="NCBI Taxonomy" id="190194"/>
    <lineage>
        <taxon>Bacteria</taxon>
        <taxon>Bacillati</taxon>
        <taxon>Actinomycetota</taxon>
        <taxon>Actinomycetes</taxon>
        <taxon>Propionibacteriales</taxon>
        <taxon>Kribbellaceae</taxon>
        <taxon>Kribbella</taxon>
    </lineage>
</organism>